<dbReference type="PANTHER" id="PTHR47844:SF1">
    <property type="entry name" value="EXOSTOSIN-LIKE 2"/>
    <property type="match status" value="1"/>
</dbReference>
<dbReference type="GO" id="GO:0016757">
    <property type="term" value="F:glycosyltransferase activity"/>
    <property type="evidence" value="ECO:0007669"/>
    <property type="project" value="UniProtKB-KW"/>
</dbReference>
<evidence type="ECO:0000256" key="7">
    <source>
        <dbReference type="ARBA" id="ARBA00023180"/>
    </source>
</evidence>
<name>A0A4U6X984_9PEZI</name>
<dbReference type="SUPFAM" id="SSF53448">
    <property type="entry name" value="Nucleotide-diphospho-sugar transferases"/>
    <property type="match status" value="1"/>
</dbReference>
<evidence type="ECO:0000256" key="8">
    <source>
        <dbReference type="SAM" id="Phobius"/>
    </source>
</evidence>
<dbReference type="GO" id="GO:0016020">
    <property type="term" value="C:membrane"/>
    <property type="evidence" value="ECO:0007669"/>
    <property type="project" value="UniProtKB-SubCell"/>
</dbReference>
<evidence type="ECO:0000256" key="4">
    <source>
        <dbReference type="ARBA" id="ARBA00022692"/>
    </source>
</evidence>
<organism evidence="9 10">
    <name type="scientific">Colletotrichum tanaceti</name>
    <dbReference type="NCBI Taxonomy" id="1306861"/>
    <lineage>
        <taxon>Eukaryota</taxon>
        <taxon>Fungi</taxon>
        <taxon>Dikarya</taxon>
        <taxon>Ascomycota</taxon>
        <taxon>Pezizomycotina</taxon>
        <taxon>Sordariomycetes</taxon>
        <taxon>Hypocreomycetidae</taxon>
        <taxon>Glomerellales</taxon>
        <taxon>Glomerellaceae</taxon>
        <taxon>Colletotrichum</taxon>
        <taxon>Colletotrichum destructivum species complex</taxon>
    </lineage>
</organism>
<evidence type="ECO:0000313" key="10">
    <source>
        <dbReference type="Proteomes" id="UP000310108"/>
    </source>
</evidence>
<accession>A0A4U6X984</accession>
<keyword evidence="6 8" id="KW-0472">Membrane</keyword>
<dbReference type="Pfam" id="PF13641">
    <property type="entry name" value="Glyco_tranf_2_3"/>
    <property type="match status" value="1"/>
</dbReference>
<dbReference type="PANTHER" id="PTHR47844">
    <property type="entry name" value="SYNTHASE CPS1, PUTATIVE (AFU_ORTHOLOGUE AFUA_7G02500)-RELATED"/>
    <property type="match status" value="1"/>
</dbReference>
<reference evidence="9 10" key="1">
    <citation type="journal article" date="2019" name="PLoS ONE">
        <title>Comparative genome analysis indicates high evolutionary potential of pathogenicity genes in Colletotrichum tanaceti.</title>
        <authorList>
            <person name="Lelwala R.V."/>
            <person name="Korhonen P.K."/>
            <person name="Young N.D."/>
            <person name="Scott J.B."/>
            <person name="Ades P.A."/>
            <person name="Gasser R.B."/>
            <person name="Taylor P.W.J."/>
        </authorList>
    </citation>
    <scope>NUCLEOTIDE SEQUENCE [LARGE SCALE GENOMIC DNA]</scope>
    <source>
        <strain evidence="9">BRIP57314</strain>
    </source>
</reference>
<evidence type="ECO:0000256" key="1">
    <source>
        <dbReference type="ARBA" id="ARBA00004370"/>
    </source>
</evidence>
<sequence length="405" mass="46186">MADIVLGAFWAWYTYDEVLTKYLASKTKPIPLPEKPSYKSTDVSIVVATIDTPDSFAESLRLWLANRPKEIIIVTIDRDIKRVCEIVKPIIDEGNDEITVWTADYASKRYQMVVGVQEARGKIIAFVDDDAFWNTTEVAPYLLAPFEDPKVGGVTGKQSAHIAPERRNSAVITPWEVASLRSLDNQNNVQAVRSNADGGCFCMVGRTMMVRAEIATDPRFIDAITSETWRGKLLNTGDDVFLTRWLQTEGWDIAVQNAPEAEITTLVFDDASFLRQLVRWQRSAIQSFLTTVFFKPGIGRVAKKHPYMARKLVERLLRPLLAWIHIFAFIQGFRNNSTFAYFAAFWYMWGWISTYRGFIRRFPYAAPHIWACFLLDNAHPILEVYAWLTVTTEAWGTRNEDATTA</sequence>
<evidence type="ECO:0000256" key="3">
    <source>
        <dbReference type="ARBA" id="ARBA00022679"/>
    </source>
</evidence>
<keyword evidence="10" id="KW-1185">Reference proteome</keyword>
<protein>
    <recommendedName>
        <fullName evidence="11">Polysaccharide synthase</fullName>
    </recommendedName>
</protein>
<proteinExistence type="predicted"/>
<keyword evidence="4 8" id="KW-0812">Transmembrane</keyword>
<dbReference type="EMBL" id="PJEX01000280">
    <property type="protein sequence ID" value="TKW51814.1"/>
    <property type="molecule type" value="Genomic_DNA"/>
</dbReference>
<keyword evidence="3" id="KW-0808">Transferase</keyword>
<keyword evidence="5 8" id="KW-1133">Transmembrane helix</keyword>
<dbReference type="OrthoDB" id="2849215at2759"/>
<comment type="subcellular location">
    <subcellularLocation>
        <location evidence="1">Membrane</location>
    </subcellularLocation>
</comment>
<keyword evidence="2" id="KW-0328">Glycosyltransferase</keyword>
<dbReference type="Proteomes" id="UP000310108">
    <property type="component" value="Unassembled WGS sequence"/>
</dbReference>
<evidence type="ECO:0000313" key="9">
    <source>
        <dbReference type="EMBL" id="TKW51814.1"/>
    </source>
</evidence>
<evidence type="ECO:0000256" key="2">
    <source>
        <dbReference type="ARBA" id="ARBA00022676"/>
    </source>
</evidence>
<evidence type="ECO:0008006" key="11">
    <source>
        <dbReference type="Google" id="ProtNLM"/>
    </source>
</evidence>
<evidence type="ECO:0000256" key="6">
    <source>
        <dbReference type="ARBA" id="ARBA00023136"/>
    </source>
</evidence>
<keyword evidence="7" id="KW-0325">Glycoprotein</keyword>
<feature type="transmembrane region" description="Helical" evidence="8">
    <location>
        <begin position="339"/>
        <end position="358"/>
    </location>
</feature>
<gene>
    <name evidence="9" type="ORF">CTA1_1873</name>
</gene>
<comment type="caution">
    <text evidence="9">The sequence shown here is derived from an EMBL/GenBank/DDBJ whole genome shotgun (WGS) entry which is preliminary data.</text>
</comment>
<evidence type="ECO:0000256" key="5">
    <source>
        <dbReference type="ARBA" id="ARBA00022989"/>
    </source>
</evidence>
<dbReference type="InterPro" id="IPR052427">
    <property type="entry name" value="Glycosyltrans_GT2/GT47"/>
</dbReference>
<dbReference type="STRING" id="1306861.A0A4U6X984"/>
<dbReference type="Gene3D" id="3.90.550.10">
    <property type="entry name" value="Spore Coat Polysaccharide Biosynthesis Protein SpsA, Chain A"/>
    <property type="match status" value="1"/>
</dbReference>
<dbReference type="AlphaFoldDB" id="A0A4U6X984"/>
<dbReference type="InterPro" id="IPR029044">
    <property type="entry name" value="Nucleotide-diphossugar_trans"/>
</dbReference>